<evidence type="ECO:0000313" key="2">
    <source>
        <dbReference type="Proteomes" id="UP000075653"/>
    </source>
</evidence>
<proteinExistence type="predicted"/>
<name>A0A149VVT8_9PROT</name>
<organism evidence="1 2">
    <name type="scientific">Ferrovum myxofaciens</name>
    <dbReference type="NCBI Taxonomy" id="416213"/>
    <lineage>
        <taxon>Bacteria</taxon>
        <taxon>Pseudomonadati</taxon>
        <taxon>Pseudomonadota</taxon>
        <taxon>Betaproteobacteria</taxon>
        <taxon>Ferrovales</taxon>
        <taxon>Ferrovaceae</taxon>
        <taxon>Ferrovum</taxon>
    </lineage>
</organism>
<keyword evidence="2" id="KW-1185">Reference proteome</keyword>
<reference evidence="1 2" key="1">
    <citation type="submission" date="2016-01" db="EMBL/GenBank/DDBJ databases">
        <title>Genome sequence of the acidophilic iron oxidising Ferrovum strain Z-31.</title>
        <authorList>
            <person name="Poehlein A."/>
            <person name="Ullrich S.R."/>
            <person name="Schloemann M."/>
            <person name="Muehling M."/>
            <person name="Daniel R."/>
        </authorList>
    </citation>
    <scope>NUCLEOTIDE SEQUENCE [LARGE SCALE GENOMIC DNA]</scope>
    <source>
        <strain evidence="1 2">Z-31</strain>
    </source>
</reference>
<evidence type="ECO:0000313" key="1">
    <source>
        <dbReference type="EMBL" id="KXW57337.1"/>
    </source>
</evidence>
<dbReference type="EMBL" id="LRRD01000072">
    <property type="protein sequence ID" value="KXW57337.1"/>
    <property type="molecule type" value="Genomic_DNA"/>
</dbReference>
<dbReference type="Proteomes" id="UP000075653">
    <property type="component" value="Unassembled WGS sequence"/>
</dbReference>
<accession>A0A149VVT8</accession>
<dbReference type="PATRIC" id="fig|1789004.3.peg.2231"/>
<protein>
    <submittedName>
        <fullName evidence="1">Uncharacterized protein</fullName>
    </submittedName>
</protein>
<gene>
    <name evidence="1" type="ORF">FEMY_21460</name>
</gene>
<dbReference type="AlphaFoldDB" id="A0A149VVT8"/>
<comment type="caution">
    <text evidence="1">The sequence shown here is derived from an EMBL/GenBank/DDBJ whole genome shotgun (WGS) entry which is preliminary data.</text>
</comment>
<sequence>MEMQSVLVTTTRELHAVIFILKTDLWLRRVFCDGEKNVTTKKLS</sequence>